<dbReference type="AlphaFoldDB" id="A0A077L913"/>
<keyword evidence="1" id="KW-0472">Membrane</keyword>
<feature type="transmembrane region" description="Helical" evidence="1">
    <location>
        <begin position="12"/>
        <end position="30"/>
    </location>
</feature>
<evidence type="ECO:0000313" key="3">
    <source>
        <dbReference type="Proteomes" id="UP000031641"/>
    </source>
</evidence>
<dbReference type="Proteomes" id="UP000031641">
    <property type="component" value="Chromosome"/>
</dbReference>
<dbReference type="KEGG" id="mcan:MCAN360_0268"/>
<keyword evidence="3" id="KW-1185">Reference proteome</keyword>
<sequence>MTFERKLSIVNLIIKAVLIVLLSIAIYNIVNSIKEFISQVGEKNISFKSLLDNAILYIKSGGANDKKEDTEYFVKLIAHLRENIKNLIFIIVSLILLGLANIFDIVILSIASWKSQAAGKALILVAIIVSPLWVLSIFGNIAIISKKRVFV</sequence>
<feature type="transmembrane region" description="Helical" evidence="1">
    <location>
        <begin position="87"/>
        <end position="110"/>
    </location>
</feature>
<dbReference type="STRING" id="29554.MCAN360_0268"/>
<keyword evidence="1" id="KW-0812">Transmembrane</keyword>
<keyword evidence="1" id="KW-1133">Transmembrane helix</keyword>
<protein>
    <submittedName>
        <fullName evidence="2">Uncharacterized protein</fullName>
    </submittedName>
</protein>
<feature type="transmembrane region" description="Helical" evidence="1">
    <location>
        <begin position="122"/>
        <end position="144"/>
    </location>
</feature>
<organism evidence="2 3">
    <name type="scientific">Metamycoplasma canadense</name>
    <dbReference type="NCBI Taxonomy" id="29554"/>
    <lineage>
        <taxon>Bacteria</taxon>
        <taxon>Bacillati</taxon>
        <taxon>Mycoplasmatota</taxon>
        <taxon>Mycoplasmoidales</taxon>
        <taxon>Metamycoplasmataceae</taxon>
        <taxon>Metamycoplasma</taxon>
    </lineage>
</organism>
<evidence type="ECO:0000313" key="2">
    <source>
        <dbReference type="EMBL" id="BAP39488.1"/>
    </source>
</evidence>
<dbReference type="RefSeq" id="WP_045433537.1">
    <property type="nucleotide sequence ID" value="NZ_AP014631.1"/>
</dbReference>
<gene>
    <name evidence="2" type="ORF">MCAN360_0268</name>
</gene>
<accession>A0A077L913</accession>
<name>A0A077L913_9BACT</name>
<dbReference type="EMBL" id="AP014631">
    <property type="protein sequence ID" value="BAP39488.1"/>
    <property type="molecule type" value="Genomic_DNA"/>
</dbReference>
<dbReference type="HOGENOM" id="CLU_1729345_0_0_14"/>
<dbReference type="OrthoDB" id="399990at2"/>
<proteinExistence type="predicted"/>
<reference evidence="3" key="1">
    <citation type="journal article" date="2014" name="Genome Announc.">
        <title>Complete Genome Sequence of Mycoplasma canadense Strain HAZ 360_1 from Bovine Mastitic Milk in Japan.</title>
        <authorList>
            <person name="Hata E."/>
        </authorList>
    </citation>
    <scope>NUCLEOTIDE SEQUENCE [LARGE SCALE GENOMIC DNA]</scope>
    <source>
        <strain evidence="3">HAZ360_1</strain>
    </source>
</reference>
<evidence type="ECO:0000256" key="1">
    <source>
        <dbReference type="SAM" id="Phobius"/>
    </source>
</evidence>